<keyword evidence="1" id="KW-0812">Transmembrane</keyword>
<evidence type="ECO:0000313" key="3">
    <source>
        <dbReference type="EMBL" id="VXD08227.1"/>
    </source>
</evidence>
<dbReference type="RefSeq" id="WP_046675390.1">
    <property type="nucleotide sequence ID" value="NZ_CP069793.1"/>
</dbReference>
<evidence type="ECO:0000313" key="5">
    <source>
        <dbReference type="Proteomes" id="UP000432350"/>
    </source>
</evidence>
<dbReference type="PANTHER" id="PTHR37314">
    <property type="entry name" value="SLR0142 PROTEIN"/>
    <property type="match status" value="1"/>
</dbReference>
<reference evidence="3 5" key="2">
    <citation type="submission" date="2019-10" db="EMBL/GenBank/DDBJ databases">
        <authorList>
            <person name="Karimi E."/>
        </authorList>
    </citation>
    <scope>NUCLEOTIDE SEQUENCE [LARGE SCALE GENOMIC DNA]</scope>
    <source>
        <strain evidence="3">Sphingobacterium sp. 8BC</strain>
    </source>
</reference>
<dbReference type="AlphaFoldDB" id="A0A2X2JEX7"/>
<dbReference type="Proteomes" id="UP000432350">
    <property type="component" value="Unassembled WGS sequence"/>
</dbReference>
<dbReference type="EMBL" id="CABWMV010000028">
    <property type="protein sequence ID" value="VXD08227.1"/>
    <property type="molecule type" value="Genomic_DNA"/>
</dbReference>
<protein>
    <submittedName>
        <fullName evidence="2">Predicted membrane protein</fullName>
    </submittedName>
</protein>
<keyword evidence="1" id="KW-1133">Transmembrane helix</keyword>
<dbReference type="InterPro" id="IPR010699">
    <property type="entry name" value="DUF1275"/>
</dbReference>
<feature type="transmembrane region" description="Helical" evidence="1">
    <location>
        <begin position="59"/>
        <end position="81"/>
    </location>
</feature>
<feature type="transmembrane region" description="Helical" evidence="1">
    <location>
        <begin position="126"/>
        <end position="146"/>
    </location>
</feature>
<feature type="transmembrane region" description="Helical" evidence="1">
    <location>
        <begin position="93"/>
        <end position="114"/>
    </location>
</feature>
<sequence>MLRKYSNHRTIQDNIRLGGITAFSAGMVNVASVIVFFSFTSNVTGYYAVFAQEIAKGNWYQGAVVLFWILLFLVGSMLSNLIIIHGKGRFSSYLTHSIPLVLEILSILFVGIYLDVFYEDSLKETEILVGALLFAMGLQNGLTASISNSVVKTTHLTGLTTDLAILISMFTKESNRSNKALVDKFHLLLSIVSAYVVGGLVSGISFTYLSNKTFYVVCFVLLVIGLYDHYKLYLLKKQFVNRHRQPVAA</sequence>
<reference evidence="2 4" key="1">
    <citation type="submission" date="2018-06" db="EMBL/GenBank/DDBJ databases">
        <authorList>
            <consortium name="Pathogen Informatics"/>
            <person name="Doyle S."/>
        </authorList>
    </citation>
    <scope>NUCLEOTIDE SEQUENCE [LARGE SCALE GENOMIC DNA]</scope>
    <source>
        <strain evidence="2 4">NCTC11343</strain>
    </source>
</reference>
<evidence type="ECO:0000256" key="1">
    <source>
        <dbReference type="SAM" id="Phobius"/>
    </source>
</evidence>
<evidence type="ECO:0000313" key="4">
    <source>
        <dbReference type="Proteomes" id="UP000251241"/>
    </source>
</evidence>
<accession>A0A654DQK8</accession>
<dbReference type="GeneID" id="97179716"/>
<evidence type="ECO:0000313" key="2">
    <source>
        <dbReference type="EMBL" id="SPZ92877.1"/>
    </source>
</evidence>
<keyword evidence="1" id="KW-0472">Membrane</keyword>
<dbReference type="Proteomes" id="UP000251241">
    <property type="component" value="Unassembled WGS sequence"/>
</dbReference>
<proteinExistence type="predicted"/>
<feature type="transmembrane region" description="Helical" evidence="1">
    <location>
        <begin position="20"/>
        <end position="39"/>
    </location>
</feature>
<dbReference type="EMBL" id="UAUU01000011">
    <property type="protein sequence ID" value="SPZ92877.1"/>
    <property type="molecule type" value="Genomic_DNA"/>
</dbReference>
<dbReference type="Pfam" id="PF06912">
    <property type="entry name" value="DUF1275"/>
    <property type="match status" value="1"/>
</dbReference>
<accession>A0A2X2JEX7</accession>
<feature type="transmembrane region" description="Helical" evidence="1">
    <location>
        <begin position="185"/>
        <end position="208"/>
    </location>
</feature>
<gene>
    <name evidence="2" type="ORF">NCTC11343_04828</name>
    <name evidence="3" type="ORF">SPHINGO8BC_90375</name>
</gene>
<feature type="transmembrane region" description="Helical" evidence="1">
    <location>
        <begin position="214"/>
        <end position="234"/>
    </location>
</feature>
<name>A0A2X2JEX7_SPHMU</name>
<dbReference type="PANTHER" id="PTHR37314:SF4">
    <property type="entry name" value="UPF0700 TRANSMEMBRANE PROTEIN YOAK"/>
    <property type="match status" value="1"/>
</dbReference>
<organism evidence="2 4">
    <name type="scientific">Sphingobacterium multivorum</name>
    <dbReference type="NCBI Taxonomy" id="28454"/>
    <lineage>
        <taxon>Bacteria</taxon>
        <taxon>Pseudomonadati</taxon>
        <taxon>Bacteroidota</taxon>
        <taxon>Sphingobacteriia</taxon>
        <taxon>Sphingobacteriales</taxon>
        <taxon>Sphingobacteriaceae</taxon>
        <taxon>Sphingobacterium</taxon>
    </lineage>
</organism>